<name>A0ABW5CYB0_9BACT</name>
<dbReference type="PANTHER" id="PTHR30189">
    <property type="entry name" value="LPS-ASSEMBLY PROTEIN"/>
    <property type="match status" value="1"/>
</dbReference>
<organism evidence="2 3">
    <name type="scientific">Pontibacter ruber</name>
    <dbReference type="NCBI Taxonomy" id="1343895"/>
    <lineage>
        <taxon>Bacteria</taxon>
        <taxon>Pseudomonadati</taxon>
        <taxon>Bacteroidota</taxon>
        <taxon>Cytophagia</taxon>
        <taxon>Cytophagales</taxon>
        <taxon>Hymenobacteraceae</taxon>
        <taxon>Pontibacter</taxon>
    </lineage>
</organism>
<reference evidence="3" key="1">
    <citation type="journal article" date="2019" name="Int. J. Syst. Evol. Microbiol.">
        <title>The Global Catalogue of Microorganisms (GCM) 10K type strain sequencing project: providing services to taxonomists for standard genome sequencing and annotation.</title>
        <authorList>
            <consortium name="The Broad Institute Genomics Platform"/>
            <consortium name="The Broad Institute Genome Sequencing Center for Infectious Disease"/>
            <person name="Wu L."/>
            <person name="Ma J."/>
        </authorList>
    </citation>
    <scope>NUCLEOTIDE SEQUENCE [LARGE SCALE GENOMIC DNA]</scope>
    <source>
        <strain evidence="3">CGMCC 4.1782</strain>
    </source>
</reference>
<dbReference type="Pfam" id="PF19838">
    <property type="entry name" value="LptD_2"/>
    <property type="match status" value="1"/>
</dbReference>
<feature type="domain" description="LPS-assembly protein LptD central" evidence="1">
    <location>
        <begin position="195"/>
        <end position="723"/>
    </location>
</feature>
<comment type="caution">
    <text evidence="2">The sequence shown here is derived from an EMBL/GenBank/DDBJ whole genome shotgun (WGS) entry which is preliminary data.</text>
</comment>
<evidence type="ECO:0000313" key="2">
    <source>
        <dbReference type="EMBL" id="MFD2245995.1"/>
    </source>
</evidence>
<dbReference type="Proteomes" id="UP001597374">
    <property type="component" value="Unassembled WGS sequence"/>
</dbReference>
<dbReference type="EMBL" id="JBHUIM010000001">
    <property type="protein sequence ID" value="MFD2245995.1"/>
    <property type="molecule type" value="Genomic_DNA"/>
</dbReference>
<dbReference type="RefSeq" id="WP_250427650.1">
    <property type="nucleotide sequence ID" value="NZ_JALPRR010000001.1"/>
</dbReference>
<evidence type="ECO:0000259" key="1">
    <source>
        <dbReference type="Pfam" id="PF19838"/>
    </source>
</evidence>
<protein>
    <submittedName>
        <fullName evidence="2">LPS assembly protein LptD</fullName>
    </submittedName>
</protein>
<proteinExistence type="predicted"/>
<accession>A0ABW5CYB0</accession>
<keyword evidence="3" id="KW-1185">Reference proteome</keyword>
<dbReference type="PANTHER" id="PTHR30189:SF1">
    <property type="entry name" value="LPS-ASSEMBLY PROTEIN LPTD"/>
    <property type="match status" value="1"/>
</dbReference>
<dbReference type="InterPro" id="IPR045659">
    <property type="entry name" value="LptD_2"/>
</dbReference>
<gene>
    <name evidence="2" type="ORF">ACFSKP_06990</name>
</gene>
<dbReference type="InterPro" id="IPR050218">
    <property type="entry name" value="LptD"/>
</dbReference>
<sequence>MLLLQLTILSSLPAKGQRVPRTVASPKDTVTITQDTTVALAAPKGDIETTIKYSARDSIQFEVDRKVVHLYGDAKINYGTMSLAAAYISIDYDKNMLTATTLPDSTGKEVGVPVFADGGETYAAKKIAYNYKTKKGRISEVVTQQGEGYIHSEVVKKNEENEIFGLHNKYTTCNLEHPHFYINATRIKAIPNDKVMSGPFNLVIADIPTPLGFLFGLFPTPKNNKRASGVIIPQFGESRLRGFSLTGGGYYLALNDYIGTRITGDIYSLGGYKVNIDNTYVKRYSYQGTFGFSYDYFKNDEADIAEQSRSTDQRTQLPPSTRSFWINWSHSPVQKPGRGRFNASVNAGSSLYQRLSYTSQSNYLAPNFNSSVSYQKNFQNTPFSFDIRVNQSQQNGAAMMRQQQQDSTKSAKNVGVMNFVLPDLNFAMTQIGIYETLTGRVPTGQWYENFTFGYSVNARNEVSNRFQAQQLSGVRPEFLAGGTTQDTVIALNPANASEIWENGQRSAVHNFQIGLGNYKVMRYFNLTPTVSYGETWLDKKFSYRFDEESKKVVVDTANFGRVYEYSAGASLNTTVYGTAYVKGKRVEAIRHIIRPSIAYRYRPDFGNEDQFGFYQTVQVDTSDTGAPVYRTLPRFARGVPSPGLQSGLSFSLDNNLEMKVKSKNDTTGTGKNFEKVSLIDNLRLSTFYNFAADSFNLSPVTLSMNTRVLKTFNINFNSTFDPYQTVVDAEGRSRRINKYMLSGSGFRPARLTQANFGLTASLNPEARRTPAATPNNLPSLQPELDPLVPNYVDFNIPWTMNLDYTVYYTAATTATDRSNLIQTVGFDGSVNVTEKWKVGYFATYNISDNNLANARLDIYRDLHCWEMSISWIPFGFQRGYNFTINARSSLLRDLRLTRNRTGLNYR</sequence>
<evidence type="ECO:0000313" key="3">
    <source>
        <dbReference type="Proteomes" id="UP001597374"/>
    </source>
</evidence>